<dbReference type="GO" id="GO:0008299">
    <property type="term" value="P:isoprenoid biosynthetic process"/>
    <property type="evidence" value="ECO:0007669"/>
    <property type="project" value="UniProtKB-KW"/>
</dbReference>
<dbReference type="RefSeq" id="WP_212507684.1">
    <property type="nucleotide sequence ID" value="NZ_CP060696.1"/>
</dbReference>
<dbReference type="InterPro" id="IPR001228">
    <property type="entry name" value="IspD"/>
</dbReference>
<reference evidence="4 5" key="1">
    <citation type="submission" date="2020-08" db="EMBL/GenBank/DDBJ databases">
        <authorList>
            <person name="Ren C."/>
            <person name="Gu Y."/>
            <person name="Xu Y."/>
        </authorList>
    </citation>
    <scope>NUCLEOTIDE SEQUENCE [LARGE SCALE GENOMIC DNA]</scope>
    <source>
        <strain evidence="4 5">LBM18003</strain>
    </source>
</reference>
<keyword evidence="5" id="KW-1185">Reference proteome</keyword>
<evidence type="ECO:0000313" key="4">
    <source>
        <dbReference type="EMBL" id="QNO18618.1"/>
    </source>
</evidence>
<evidence type="ECO:0000256" key="1">
    <source>
        <dbReference type="ARBA" id="ARBA00022679"/>
    </source>
</evidence>
<dbReference type="InterPro" id="IPR050088">
    <property type="entry name" value="IspD/TarI_cytidylyltransf_bact"/>
</dbReference>
<sequence length="224" mass="23904">MACCALILAAGASTRMGVPKQEIPLLGVPALVYTLRAFEQADSIQRIVLVCPPKQETHYRELADHWHCTGKLAAVVPGGATRQQSAAAGAAAAGECDFLAVQDGARVLTLPGEIDCVVEDAQKYGASALAVPVKDTIKVISADGFVTDTPERSTLWSVQTPQVFCMEKYCSLLTAAQGDFTDDCQLFERAGVPVHLCRGSYTNLKLTTPEDIPAAEAILRAREQ</sequence>
<dbReference type="Proteomes" id="UP000516046">
    <property type="component" value="Chromosome"/>
</dbReference>
<dbReference type="FunFam" id="3.90.550.10:FF:000003">
    <property type="entry name" value="2-C-methyl-D-erythritol 4-phosphate cytidylyltransferase"/>
    <property type="match status" value="1"/>
</dbReference>
<gene>
    <name evidence="4" type="primary">ispD</name>
    <name evidence="4" type="ORF">H6X83_02925</name>
</gene>
<dbReference type="PANTHER" id="PTHR32125">
    <property type="entry name" value="2-C-METHYL-D-ERYTHRITOL 4-PHOSPHATE CYTIDYLYLTRANSFERASE, CHLOROPLASTIC"/>
    <property type="match status" value="1"/>
</dbReference>
<evidence type="ECO:0000256" key="2">
    <source>
        <dbReference type="ARBA" id="ARBA00022695"/>
    </source>
</evidence>
<dbReference type="SUPFAM" id="SSF53448">
    <property type="entry name" value="Nucleotide-diphospho-sugar transferases"/>
    <property type="match status" value="1"/>
</dbReference>
<evidence type="ECO:0000313" key="5">
    <source>
        <dbReference type="Proteomes" id="UP000516046"/>
    </source>
</evidence>
<dbReference type="KEGG" id="caml:H6X83_02925"/>
<dbReference type="AlphaFoldDB" id="A0A7G9WIV6"/>
<dbReference type="NCBIfam" id="TIGR00453">
    <property type="entry name" value="ispD"/>
    <property type="match status" value="1"/>
</dbReference>
<organism evidence="4 5">
    <name type="scientific">Caproicibacterium amylolyticum</name>
    <dbReference type="NCBI Taxonomy" id="2766537"/>
    <lineage>
        <taxon>Bacteria</taxon>
        <taxon>Bacillati</taxon>
        <taxon>Bacillota</taxon>
        <taxon>Clostridia</taxon>
        <taxon>Eubacteriales</taxon>
        <taxon>Oscillospiraceae</taxon>
        <taxon>Caproicibacterium</taxon>
    </lineage>
</organism>
<protein>
    <submittedName>
        <fullName evidence="4">2-C-methyl-D-erythritol 4-phosphate cytidylyltransferase</fullName>
        <ecNumber evidence="4">2.7.7.60</ecNumber>
    </submittedName>
</protein>
<dbReference type="EMBL" id="CP060696">
    <property type="protein sequence ID" value="QNO18618.1"/>
    <property type="molecule type" value="Genomic_DNA"/>
</dbReference>
<name>A0A7G9WIV6_9FIRM</name>
<dbReference type="CDD" id="cd02516">
    <property type="entry name" value="CDP-ME_synthetase"/>
    <property type="match status" value="1"/>
</dbReference>
<dbReference type="InterPro" id="IPR029044">
    <property type="entry name" value="Nucleotide-diphossugar_trans"/>
</dbReference>
<keyword evidence="3" id="KW-0414">Isoprene biosynthesis</keyword>
<keyword evidence="2 4" id="KW-0548">Nucleotidyltransferase</keyword>
<dbReference type="Gene3D" id="3.90.550.10">
    <property type="entry name" value="Spore Coat Polysaccharide Biosynthesis Protein SpsA, Chain A"/>
    <property type="match status" value="1"/>
</dbReference>
<evidence type="ECO:0000256" key="3">
    <source>
        <dbReference type="ARBA" id="ARBA00023229"/>
    </source>
</evidence>
<proteinExistence type="predicted"/>
<keyword evidence="1 4" id="KW-0808">Transferase</keyword>
<dbReference type="GO" id="GO:0050518">
    <property type="term" value="F:2-C-methyl-D-erythritol 4-phosphate cytidylyltransferase activity"/>
    <property type="evidence" value="ECO:0007669"/>
    <property type="project" value="UniProtKB-EC"/>
</dbReference>
<dbReference type="PANTHER" id="PTHR32125:SF4">
    <property type="entry name" value="2-C-METHYL-D-ERYTHRITOL 4-PHOSPHATE CYTIDYLYLTRANSFERASE, CHLOROPLASTIC"/>
    <property type="match status" value="1"/>
</dbReference>
<dbReference type="Pfam" id="PF01128">
    <property type="entry name" value="IspD"/>
    <property type="match status" value="1"/>
</dbReference>
<dbReference type="InterPro" id="IPR034683">
    <property type="entry name" value="IspD/TarI"/>
</dbReference>
<accession>A0A7G9WIV6</accession>
<dbReference type="EC" id="2.7.7.60" evidence="4"/>